<dbReference type="AlphaFoldDB" id="A0A1D6EHU2"/>
<dbReference type="EMBL" id="CM007648">
    <property type="protein sequence ID" value="ONM19691.1"/>
    <property type="molecule type" value="Genomic_DNA"/>
</dbReference>
<feature type="region of interest" description="Disordered" evidence="1">
    <location>
        <begin position="1"/>
        <end position="38"/>
    </location>
</feature>
<feature type="region of interest" description="Disordered" evidence="1">
    <location>
        <begin position="158"/>
        <end position="192"/>
    </location>
</feature>
<gene>
    <name evidence="2" type="ORF">ZEAMMB73_Zm00001d004857</name>
</gene>
<name>A0A1D6EHU2_MAIZE</name>
<feature type="non-terminal residue" evidence="2">
    <location>
        <position position="1"/>
    </location>
</feature>
<proteinExistence type="predicted"/>
<feature type="region of interest" description="Disordered" evidence="1">
    <location>
        <begin position="209"/>
        <end position="254"/>
    </location>
</feature>
<reference evidence="2" key="1">
    <citation type="submission" date="2015-12" db="EMBL/GenBank/DDBJ databases">
        <title>Update maize B73 reference genome by single molecule sequencing technologies.</title>
        <authorList>
            <consortium name="Maize Genome Sequencing Project"/>
            <person name="Ware D."/>
        </authorList>
    </citation>
    <scope>NUCLEOTIDE SEQUENCE [LARGE SCALE GENOMIC DNA]</scope>
    <source>
        <tissue evidence="2">Seedling</tissue>
    </source>
</reference>
<sequence length="254" mass="26577">HPFRQRQASPLPPRPEQRPLGSGCCYPQSPSTLPAVPTATAASARAVLTPVDLRQPGRHGPALPAAGAVVLLRRGRCAPGTGAPPAGAIGDVHPAARRGPPAGPGCRLRLLRHRLPLAVRRLARGVRPDAAAAGPATPAAASAGGFAGVCGAAEAAERSAHAEPLPRRRLLRRPLATGRRGRGGAQEERLYGRGHLAVRGRVRADVRAAGLRQEGRARRQARRARAPRPQARQEDPGEPAVCGEVQGEEDQVHQ</sequence>
<accession>A0A1D6EHU2</accession>
<organism evidence="2">
    <name type="scientific">Zea mays</name>
    <name type="common">Maize</name>
    <dbReference type="NCBI Taxonomy" id="4577"/>
    <lineage>
        <taxon>Eukaryota</taxon>
        <taxon>Viridiplantae</taxon>
        <taxon>Streptophyta</taxon>
        <taxon>Embryophyta</taxon>
        <taxon>Tracheophyta</taxon>
        <taxon>Spermatophyta</taxon>
        <taxon>Magnoliopsida</taxon>
        <taxon>Liliopsida</taxon>
        <taxon>Poales</taxon>
        <taxon>Poaceae</taxon>
        <taxon>PACMAD clade</taxon>
        <taxon>Panicoideae</taxon>
        <taxon>Andropogonodae</taxon>
        <taxon>Andropogoneae</taxon>
        <taxon>Tripsacinae</taxon>
        <taxon>Zea</taxon>
    </lineage>
</organism>
<protein>
    <submittedName>
        <fullName evidence="2">Transcription factor VIP1</fullName>
    </submittedName>
</protein>
<evidence type="ECO:0000313" key="2">
    <source>
        <dbReference type="EMBL" id="ONM19691.1"/>
    </source>
</evidence>
<evidence type="ECO:0000256" key="1">
    <source>
        <dbReference type="SAM" id="MobiDB-lite"/>
    </source>
</evidence>